<evidence type="ECO:0000313" key="2">
    <source>
        <dbReference type="EMBL" id="EHQ35876.1"/>
    </source>
</evidence>
<dbReference type="HOGENOM" id="CLU_062767_0_0_2"/>
<evidence type="ECO:0000313" key="3">
    <source>
        <dbReference type="Proteomes" id="UP000005741"/>
    </source>
</evidence>
<accession>H1YX73</accession>
<dbReference type="Pfam" id="PF08350">
    <property type="entry name" value="FilR1_middle"/>
    <property type="match status" value="1"/>
</dbReference>
<name>H1YX73_9EURY</name>
<dbReference type="InParanoid" id="H1YX73"/>
<proteinExistence type="predicted"/>
<feature type="domain" description="Methanogenesis regulatory protein FilR1 middle" evidence="1">
    <location>
        <begin position="199"/>
        <end position="326"/>
    </location>
</feature>
<sequence>MLPTVNDNFLQYQDIICRIFSPESVSMILNFPESPSDGLSSPYIEEFISDNMSANADDLADFLILKRDDNKYSLTKFGAVLRSKYLYLLSELNGRRNNLCRDVSYVDIGLLSGYLLSIYDSEDSDQLQRGLIPADAISKPGRDELLYDIYNLVILIIKNPEYFMIHNYESLPDFAVENLGMLHSAVLICDPTVNYRQKMEFYHELLRKADHIHGISTWGTGEIGTTMIDCLKSGAEIELVISGEMALKLIEPPYFNNIDEYRYFENLKFFVTDEIIPVGLTVTDKKLSLGFYLNDKRTYDSIHDFICGSCSCLRWGEELFSYYKERSADFEEYLAIKVFLKG</sequence>
<dbReference type="EMBL" id="CM001436">
    <property type="protein sequence ID" value="EHQ35876.1"/>
    <property type="molecule type" value="Genomic_DNA"/>
</dbReference>
<reference evidence="2 3" key="1">
    <citation type="submission" date="2011-10" db="EMBL/GenBank/DDBJ databases">
        <title>The Improved High-Quality Draft genome of Methanoplanus limicola DSM 2279.</title>
        <authorList>
            <consortium name="US DOE Joint Genome Institute (JGI-PGF)"/>
            <person name="Lucas S."/>
            <person name="Copeland A."/>
            <person name="Lapidus A."/>
            <person name="Glavina del Rio T."/>
            <person name="Dalin E."/>
            <person name="Tice H."/>
            <person name="Bruce D."/>
            <person name="Goodwin L."/>
            <person name="Pitluck S."/>
            <person name="Peters L."/>
            <person name="Mikhailova N."/>
            <person name="Lu M."/>
            <person name="Kyrpides N."/>
            <person name="Mavromatis K."/>
            <person name="Ivanova N."/>
            <person name="Markowitz V."/>
            <person name="Cheng J.-F."/>
            <person name="Hugenholtz P."/>
            <person name="Woyke T."/>
            <person name="Wu D."/>
            <person name="Wirth R."/>
            <person name="Brambilla E.-M."/>
            <person name="Klenk H.-P."/>
            <person name="Eisen J.A."/>
        </authorList>
    </citation>
    <scope>NUCLEOTIDE SEQUENCE [LARGE SCALE GENOMIC DNA]</scope>
    <source>
        <strain evidence="2 3">DSM 2279</strain>
    </source>
</reference>
<keyword evidence="3" id="KW-1185">Reference proteome</keyword>
<protein>
    <recommendedName>
        <fullName evidence="1">Methanogenesis regulatory protein FilR1 middle domain-containing protein</fullName>
    </recommendedName>
</protein>
<dbReference type="InterPro" id="IPR013561">
    <property type="entry name" value="FilR1_middle_dom"/>
</dbReference>
<dbReference type="STRING" id="937775.Metlim_1775"/>
<organism evidence="2 3">
    <name type="scientific">Methanoplanus limicola DSM 2279</name>
    <dbReference type="NCBI Taxonomy" id="937775"/>
    <lineage>
        <taxon>Archaea</taxon>
        <taxon>Methanobacteriati</taxon>
        <taxon>Methanobacteriota</taxon>
        <taxon>Stenosarchaea group</taxon>
        <taxon>Methanomicrobia</taxon>
        <taxon>Methanomicrobiales</taxon>
        <taxon>Methanomicrobiaceae</taxon>
        <taxon>Methanoplanus</taxon>
    </lineage>
</organism>
<dbReference type="AlphaFoldDB" id="H1YX73"/>
<gene>
    <name evidence="2" type="ORF">Metlim_1775</name>
</gene>
<evidence type="ECO:0000259" key="1">
    <source>
        <dbReference type="Pfam" id="PF08350"/>
    </source>
</evidence>
<dbReference type="Proteomes" id="UP000005741">
    <property type="component" value="Chromosome"/>
</dbReference>